<sequence length="112" mass="12248">MHASATESAQGGGDRPAKAARWAADWILAKGAAEVRNDEVEGIVNHSCKQWRRVDSRSNPPLQWWIVAPLRIHPTSGLQILARKGAFPAPYWIPAKGAAEVRNDEVAGRARC</sequence>
<reference evidence="2" key="1">
    <citation type="journal article" date="2019" name="Int. J. Syst. Evol. Microbiol.">
        <title>The Global Catalogue of Microorganisms (GCM) 10K type strain sequencing project: providing services to taxonomists for standard genome sequencing and annotation.</title>
        <authorList>
            <consortium name="The Broad Institute Genomics Platform"/>
            <consortium name="The Broad Institute Genome Sequencing Center for Infectious Disease"/>
            <person name="Wu L."/>
            <person name="Ma J."/>
        </authorList>
    </citation>
    <scope>NUCLEOTIDE SEQUENCE [LARGE SCALE GENOMIC DNA]</scope>
    <source>
        <strain evidence="2">CGMCC 1.8859</strain>
    </source>
</reference>
<accession>A0ABQ2PBW6</accession>
<evidence type="ECO:0000313" key="2">
    <source>
        <dbReference type="Proteomes" id="UP000637267"/>
    </source>
</evidence>
<proteinExistence type="predicted"/>
<evidence type="ECO:0000313" key="1">
    <source>
        <dbReference type="EMBL" id="GGP22711.1"/>
    </source>
</evidence>
<protein>
    <submittedName>
        <fullName evidence="1">Uncharacterized protein</fullName>
    </submittedName>
</protein>
<gene>
    <name evidence="1" type="ORF">GCM10010970_27110</name>
</gene>
<name>A0ABQ2PBW6_9NEIS</name>
<dbReference type="Proteomes" id="UP000637267">
    <property type="component" value="Unassembled WGS sequence"/>
</dbReference>
<comment type="caution">
    <text evidence="1">The sequence shown here is derived from an EMBL/GenBank/DDBJ whole genome shotgun (WGS) entry which is preliminary data.</text>
</comment>
<dbReference type="EMBL" id="BMLX01000003">
    <property type="protein sequence ID" value="GGP22711.1"/>
    <property type="molecule type" value="Genomic_DNA"/>
</dbReference>
<keyword evidence="2" id="KW-1185">Reference proteome</keyword>
<organism evidence="1 2">
    <name type="scientific">Silvimonas iriomotensis</name>
    <dbReference type="NCBI Taxonomy" id="449662"/>
    <lineage>
        <taxon>Bacteria</taxon>
        <taxon>Pseudomonadati</taxon>
        <taxon>Pseudomonadota</taxon>
        <taxon>Betaproteobacteria</taxon>
        <taxon>Neisseriales</taxon>
        <taxon>Chitinibacteraceae</taxon>
        <taxon>Silvimonas</taxon>
    </lineage>
</organism>